<reference evidence="1 2" key="1">
    <citation type="submission" date="2018-03" db="EMBL/GenBank/DDBJ databases">
        <title>Whole genome sequencing of Histamine producing bacteria.</title>
        <authorList>
            <person name="Butler K."/>
        </authorList>
    </citation>
    <scope>NUCLEOTIDE SEQUENCE [LARGE SCALE GENOMIC DNA]</scope>
    <source>
        <strain evidence="1 2">ATCC 51761</strain>
    </source>
</reference>
<proteinExistence type="predicted"/>
<evidence type="ECO:0000313" key="2">
    <source>
        <dbReference type="Proteomes" id="UP000241190"/>
    </source>
</evidence>
<evidence type="ECO:0008006" key="3">
    <source>
        <dbReference type="Google" id="ProtNLM"/>
    </source>
</evidence>
<name>A0ABX5GMC7_9GAMM</name>
<protein>
    <recommendedName>
        <fullName evidence="3">GIY-YIG domain-containing protein</fullName>
    </recommendedName>
</protein>
<dbReference type="Proteomes" id="UP000241190">
    <property type="component" value="Unassembled WGS sequence"/>
</dbReference>
<keyword evidence="2" id="KW-1185">Reference proteome</keyword>
<comment type="caution">
    <text evidence="1">The sequence shown here is derived from an EMBL/GenBank/DDBJ whole genome shotgun (WGS) entry which is preliminary data.</text>
</comment>
<evidence type="ECO:0000313" key="1">
    <source>
        <dbReference type="EMBL" id="PSW92203.1"/>
    </source>
</evidence>
<organism evidence="1 2">
    <name type="scientific">Photobacterium iliopiscarium</name>
    <dbReference type="NCBI Taxonomy" id="56192"/>
    <lineage>
        <taxon>Bacteria</taxon>
        <taxon>Pseudomonadati</taxon>
        <taxon>Pseudomonadota</taxon>
        <taxon>Gammaproteobacteria</taxon>
        <taxon>Vibrionales</taxon>
        <taxon>Vibrionaceae</taxon>
        <taxon>Photobacterium</taxon>
    </lineage>
</organism>
<accession>A0ABX5GMC7</accession>
<sequence>MKPNFWKLSQSPDYFSFESLSSSIESKLVYVHSKTKAKGGSSETQGDKFISANIGDYFYLTHGNTGIYLLGQFTGPANVFSSMGKGWVDRPYQIIRIAKPNSGYKGAKKWWAPNENSTFTSVKESELAMFEEHILQPYFNITLADYDINAI</sequence>
<dbReference type="EMBL" id="PYOP01000050">
    <property type="protein sequence ID" value="PSW92203.1"/>
    <property type="molecule type" value="Genomic_DNA"/>
</dbReference>
<dbReference type="RefSeq" id="WP_045038901.1">
    <property type="nucleotide sequence ID" value="NZ_JZSR01000070.1"/>
</dbReference>
<gene>
    <name evidence="1" type="ORF">C9J52_19135</name>
</gene>